<evidence type="ECO:0000259" key="2">
    <source>
        <dbReference type="Pfam" id="PF13649"/>
    </source>
</evidence>
<accession>A0ABV5RK38</accession>
<organism evidence="3 4">
    <name type="scientific">Streptomyces yanii</name>
    <dbReference type="NCBI Taxonomy" id="78510"/>
    <lineage>
        <taxon>Bacteria</taxon>
        <taxon>Bacillati</taxon>
        <taxon>Actinomycetota</taxon>
        <taxon>Actinomycetes</taxon>
        <taxon>Kitasatosporales</taxon>
        <taxon>Streptomycetaceae</taxon>
        <taxon>Streptomyces</taxon>
    </lineage>
</organism>
<proteinExistence type="predicted"/>
<dbReference type="RefSeq" id="WP_345516117.1">
    <property type="nucleotide sequence ID" value="NZ_BAAAXD010000035.1"/>
</dbReference>
<dbReference type="CDD" id="cd02440">
    <property type="entry name" value="AdoMet_MTases"/>
    <property type="match status" value="1"/>
</dbReference>
<dbReference type="GO" id="GO:0008168">
    <property type="term" value="F:methyltransferase activity"/>
    <property type="evidence" value="ECO:0007669"/>
    <property type="project" value="UniProtKB-KW"/>
</dbReference>
<protein>
    <submittedName>
        <fullName evidence="3">Class I SAM-dependent methyltransferase</fullName>
        <ecNumber evidence="3">2.1.1.-</ecNumber>
    </submittedName>
</protein>
<feature type="domain" description="Methyltransferase" evidence="2">
    <location>
        <begin position="42"/>
        <end position="137"/>
    </location>
</feature>
<dbReference type="EMBL" id="JBHMCG010000171">
    <property type="protein sequence ID" value="MFB9578234.1"/>
    <property type="molecule type" value="Genomic_DNA"/>
</dbReference>
<keyword evidence="3" id="KW-0489">Methyltransferase</keyword>
<name>A0ABV5RK38_9ACTN</name>
<dbReference type="EC" id="2.1.1.-" evidence="3"/>
<dbReference type="Pfam" id="PF13649">
    <property type="entry name" value="Methyltransf_25"/>
    <property type="match status" value="1"/>
</dbReference>
<keyword evidence="1 3" id="KW-0808">Transferase</keyword>
<evidence type="ECO:0000313" key="3">
    <source>
        <dbReference type="EMBL" id="MFB9578234.1"/>
    </source>
</evidence>
<evidence type="ECO:0000256" key="1">
    <source>
        <dbReference type="ARBA" id="ARBA00022679"/>
    </source>
</evidence>
<dbReference type="Gene3D" id="3.40.50.150">
    <property type="entry name" value="Vaccinia Virus protein VP39"/>
    <property type="match status" value="1"/>
</dbReference>
<keyword evidence="4" id="KW-1185">Reference proteome</keyword>
<dbReference type="Proteomes" id="UP001589710">
    <property type="component" value="Unassembled WGS sequence"/>
</dbReference>
<gene>
    <name evidence="3" type="ORF">ACFFTL_39700</name>
</gene>
<dbReference type="GO" id="GO:0032259">
    <property type="term" value="P:methylation"/>
    <property type="evidence" value="ECO:0007669"/>
    <property type="project" value="UniProtKB-KW"/>
</dbReference>
<dbReference type="SUPFAM" id="SSF53335">
    <property type="entry name" value="S-adenosyl-L-methionine-dependent methyltransferases"/>
    <property type="match status" value="1"/>
</dbReference>
<evidence type="ECO:0000313" key="4">
    <source>
        <dbReference type="Proteomes" id="UP001589710"/>
    </source>
</evidence>
<comment type="caution">
    <text evidence="3">The sequence shown here is derived from an EMBL/GenBank/DDBJ whole genome shotgun (WGS) entry which is preliminary data.</text>
</comment>
<sequence length="242" mass="25900">MAQYDALAARLAGIEKTIHFYRENMEFPSFLRALGPVGGKRVLDVGCGDGVYARMVAQRGAERVVGMDSSGEMIRLAEAAEAEQPLGIQYHVHDMATMPKLGSFDLVMAVNVLHYADSRATLEGMYRKISSNLAPGGRLLAYVGNVDCDAEAARGFGFLLDRPADPREGAPFTVTIAATPPASVQVHYWPAASLAQAAESAGFSRVGWEEMIHSPVSSDSAAAGLSRLLKNPPSLLLSAYQE</sequence>
<dbReference type="InterPro" id="IPR029063">
    <property type="entry name" value="SAM-dependent_MTases_sf"/>
</dbReference>
<reference evidence="3 4" key="1">
    <citation type="submission" date="2024-09" db="EMBL/GenBank/DDBJ databases">
        <authorList>
            <person name="Sun Q."/>
            <person name="Mori K."/>
        </authorList>
    </citation>
    <scope>NUCLEOTIDE SEQUENCE [LARGE SCALE GENOMIC DNA]</scope>
    <source>
        <strain evidence="3 4">JCM 3331</strain>
    </source>
</reference>
<dbReference type="PANTHER" id="PTHR43861">
    <property type="entry name" value="TRANS-ACONITATE 2-METHYLTRANSFERASE-RELATED"/>
    <property type="match status" value="1"/>
</dbReference>
<dbReference type="InterPro" id="IPR041698">
    <property type="entry name" value="Methyltransf_25"/>
</dbReference>